<feature type="region of interest" description="Disordered" evidence="1">
    <location>
        <begin position="114"/>
        <end position="144"/>
    </location>
</feature>
<dbReference type="AlphaFoldDB" id="A0A067TI88"/>
<feature type="region of interest" description="Disordered" evidence="1">
    <location>
        <begin position="168"/>
        <end position="190"/>
    </location>
</feature>
<evidence type="ECO:0000313" key="2">
    <source>
        <dbReference type="EMBL" id="KDR79624.1"/>
    </source>
</evidence>
<dbReference type="EMBL" id="KL142373">
    <property type="protein sequence ID" value="KDR79624.1"/>
    <property type="molecule type" value="Genomic_DNA"/>
</dbReference>
<feature type="compositionally biased region" description="Basic and acidic residues" evidence="1">
    <location>
        <begin position="51"/>
        <end position="68"/>
    </location>
</feature>
<feature type="region of interest" description="Disordered" evidence="1">
    <location>
        <begin position="1"/>
        <end position="85"/>
    </location>
</feature>
<accession>A0A067TI88</accession>
<dbReference type="HOGENOM" id="CLU_1428095_0_0_1"/>
<evidence type="ECO:0000313" key="3">
    <source>
        <dbReference type="Proteomes" id="UP000027222"/>
    </source>
</evidence>
<name>A0A067TI88_GALM3</name>
<evidence type="ECO:0000256" key="1">
    <source>
        <dbReference type="SAM" id="MobiDB-lite"/>
    </source>
</evidence>
<dbReference type="Proteomes" id="UP000027222">
    <property type="component" value="Unassembled WGS sequence"/>
</dbReference>
<reference evidence="3" key="1">
    <citation type="journal article" date="2014" name="Proc. Natl. Acad. Sci. U.S.A.">
        <title>Extensive sampling of basidiomycete genomes demonstrates inadequacy of the white-rot/brown-rot paradigm for wood decay fungi.</title>
        <authorList>
            <person name="Riley R."/>
            <person name="Salamov A.A."/>
            <person name="Brown D.W."/>
            <person name="Nagy L.G."/>
            <person name="Floudas D."/>
            <person name="Held B.W."/>
            <person name="Levasseur A."/>
            <person name="Lombard V."/>
            <person name="Morin E."/>
            <person name="Otillar R."/>
            <person name="Lindquist E.A."/>
            <person name="Sun H."/>
            <person name="LaButti K.M."/>
            <person name="Schmutz J."/>
            <person name="Jabbour D."/>
            <person name="Luo H."/>
            <person name="Baker S.E."/>
            <person name="Pisabarro A.G."/>
            <person name="Walton J.D."/>
            <person name="Blanchette R.A."/>
            <person name="Henrissat B."/>
            <person name="Martin F."/>
            <person name="Cullen D."/>
            <person name="Hibbett D.S."/>
            <person name="Grigoriev I.V."/>
        </authorList>
    </citation>
    <scope>NUCLEOTIDE SEQUENCE [LARGE SCALE GENOMIC DNA]</scope>
    <source>
        <strain evidence="3">CBS 339.88</strain>
    </source>
</reference>
<keyword evidence="3" id="KW-1185">Reference proteome</keyword>
<sequence>MKANKPVIIPTPCTSSIPPDDAPAQSTAPPVTEISHAPSNKPPYDAEIMPDCEREPAPGKQEHDATAEDRDEAQTAGLEGKKTSDCAIAANFVDADILTVGLRETRVLEPGDADYARRPAGWQRQENPTKAAPLDDPGEGDEGLLAEGYNLQGKQDAVEEIERRAAQLEAKGARAHGNDSFDRSTSQASI</sequence>
<organism evidence="2 3">
    <name type="scientific">Galerina marginata (strain CBS 339.88)</name>
    <dbReference type="NCBI Taxonomy" id="685588"/>
    <lineage>
        <taxon>Eukaryota</taxon>
        <taxon>Fungi</taxon>
        <taxon>Dikarya</taxon>
        <taxon>Basidiomycota</taxon>
        <taxon>Agaricomycotina</taxon>
        <taxon>Agaricomycetes</taxon>
        <taxon>Agaricomycetidae</taxon>
        <taxon>Agaricales</taxon>
        <taxon>Agaricineae</taxon>
        <taxon>Strophariaceae</taxon>
        <taxon>Galerina</taxon>
    </lineage>
</organism>
<gene>
    <name evidence="2" type="ORF">GALMADRAFT_137421</name>
</gene>
<protein>
    <submittedName>
        <fullName evidence="2">Uncharacterized protein</fullName>
    </submittedName>
</protein>
<proteinExistence type="predicted"/>
<feature type="compositionally biased region" description="Low complexity" evidence="1">
    <location>
        <begin position="1"/>
        <end position="19"/>
    </location>
</feature>